<reference evidence="3 4" key="1">
    <citation type="submission" date="2021-04" db="EMBL/GenBank/DDBJ databases">
        <title>Mariniflexile gromovii gen. nov., sp. nov., a gliding bacterium isolated from the sea urchin Strongylocentrotus intermedius.</title>
        <authorList>
            <person name="Ko S."/>
            <person name="Le V."/>
            <person name="Ahn C.-Y."/>
            <person name="Oh H.-M."/>
        </authorList>
    </citation>
    <scope>NUCLEOTIDE SEQUENCE [LARGE SCALE GENOMIC DNA]</scope>
    <source>
        <strain evidence="3 4">KCTC 12570</strain>
    </source>
</reference>
<organism evidence="3 4">
    <name type="scientific">Mariniflexile gromovii</name>
    <dbReference type="NCBI Taxonomy" id="362523"/>
    <lineage>
        <taxon>Bacteria</taxon>
        <taxon>Pseudomonadati</taxon>
        <taxon>Bacteroidota</taxon>
        <taxon>Flavobacteriia</taxon>
        <taxon>Flavobacteriales</taxon>
        <taxon>Flavobacteriaceae</taxon>
        <taxon>Mariniflexile</taxon>
    </lineage>
</organism>
<comment type="caution">
    <text evidence="3">The sequence shown here is derived from an EMBL/GenBank/DDBJ whole genome shotgun (WGS) entry which is preliminary data.</text>
</comment>
<evidence type="ECO:0000259" key="2">
    <source>
        <dbReference type="Pfam" id="PF02470"/>
    </source>
</evidence>
<dbReference type="EMBL" id="JAGJCB010000020">
    <property type="protein sequence ID" value="MBP0905335.1"/>
    <property type="molecule type" value="Genomic_DNA"/>
</dbReference>
<keyword evidence="1" id="KW-0472">Membrane</keyword>
<dbReference type="RefSeq" id="WP_209656280.1">
    <property type="nucleotide sequence ID" value="NZ_JAGJCB010000020.1"/>
</dbReference>
<keyword evidence="1" id="KW-1133">Transmembrane helix</keyword>
<dbReference type="InterPro" id="IPR003399">
    <property type="entry name" value="Mce/MlaD"/>
</dbReference>
<feature type="domain" description="Mce/MlaD" evidence="2">
    <location>
        <begin position="44"/>
        <end position="109"/>
    </location>
</feature>
<name>A0ABS4BZ42_9FLAO</name>
<dbReference type="Pfam" id="PF02470">
    <property type="entry name" value="MlaD"/>
    <property type="match status" value="1"/>
</dbReference>
<accession>A0ABS4BZ42</accession>
<dbReference type="Proteomes" id="UP000670776">
    <property type="component" value="Unassembled WGS sequence"/>
</dbReference>
<dbReference type="InterPro" id="IPR052336">
    <property type="entry name" value="MlaD_Phospholipid_Transporter"/>
</dbReference>
<keyword evidence="1" id="KW-0812">Transmembrane</keyword>
<evidence type="ECO:0000313" key="3">
    <source>
        <dbReference type="EMBL" id="MBP0905335.1"/>
    </source>
</evidence>
<evidence type="ECO:0000256" key="1">
    <source>
        <dbReference type="SAM" id="Phobius"/>
    </source>
</evidence>
<feature type="transmembrane region" description="Helical" evidence="1">
    <location>
        <begin position="7"/>
        <end position="27"/>
    </location>
</feature>
<proteinExistence type="predicted"/>
<protein>
    <submittedName>
        <fullName evidence="3">MCE family protein</fullName>
    </submittedName>
</protein>
<keyword evidence="4" id="KW-1185">Reference proteome</keyword>
<gene>
    <name evidence="3" type="ORF">J8H85_15995</name>
</gene>
<evidence type="ECO:0000313" key="4">
    <source>
        <dbReference type="Proteomes" id="UP000670776"/>
    </source>
</evidence>
<dbReference type="PANTHER" id="PTHR33371:SF4">
    <property type="entry name" value="INTERMEMBRANE PHOSPHOLIPID TRANSPORT SYSTEM BINDING PROTEIN MLAD"/>
    <property type="match status" value="1"/>
</dbReference>
<sequence length="309" mass="34014">MKISKEVKTGILVLSGIALFIFGFNYLKGNNIFEPTDVFYTEFDYNSLSKSSPVTVMGNSVGKIEDISYNYDTGKTRVAFTVSEKLKFSKNSVIRMYETGLMGGNALAILISNEGEQAKPGDVLPSEVEFGLVTNLSKNFSGVTDNLDSTLKSTDTLMSSINRLVNDNSDAGLKRTIEELNHTLKSFKTTSNSVNAVISNNDKNITAILEKFKTISSDLALLSADLKDANVGATVENLNSAITKLNTILTTLDKGEGSLGKLLKDEGLYNNLDGATKEMEELLRDIKLHPKRYFRILSKKEIPYQEETK</sequence>
<dbReference type="PANTHER" id="PTHR33371">
    <property type="entry name" value="INTERMEMBRANE PHOSPHOLIPID TRANSPORT SYSTEM BINDING PROTEIN MLAD-RELATED"/>
    <property type="match status" value="1"/>
</dbReference>